<name>A0A5D3BGH8_CUCMM</name>
<evidence type="ECO:0000256" key="14">
    <source>
        <dbReference type="ARBA" id="ARBA00023078"/>
    </source>
</evidence>
<comment type="caution">
    <text evidence="19">The sequence shown here is derived from an EMBL/GenBank/DDBJ whole genome shotgun (WGS) entry which is preliminary data.</text>
</comment>
<evidence type="ECO:0000256" key="17">
    <source>
        <dbReference type="RuleBase" id="RU363080"/>
    </source>
</evidence>
<evidence type="ECO:0000256" key="15">
    <source>
        <dbReference type="ARBA" id="ARBA00023136"/>
    </source>
</evidence>
<organism evidence="19 21">
    <name type="scientific">Cucumis melo var. makuwa</name>
    <name type="common">Oriental melon</name>
    <dbReference type="NCBI Taxonomy" id="1194695"/>
    <lineage>
        <taxon>Eukaryota</taxon>
        <taxon>Viridiplantae</taxon>
        <taxon>Streptophyta</taxon>
        <taxon>Embryophyta</taxon>
        <taxon>Tracheophyta</taxon>
        <taxon>Spermatophyta</taxon>
        <taxon>Magnoliopsida</taxon>
        <taxon>eudicotyledons</taxon>
        <taxon>Gunneridae</taxon>
        <taxon>Pentapetalae</taxon>
        <taxon>rosids</taxon>
        <taxon>fabids</taxon>
        <taxon>Cucurbitales</taxon>
        <taxon>Cucurbitaceae</taxon>
        <taxon>Benincaseae</taxon>
        <taxon>Cucumis</taxon>
    </lineage>
</organism>
<feature type="binding site" evidence="16">
    <location>
        <position position="112"/>
    </location>
    <ligand>
        <name>chlorophyll a</name>
        <dbReference type="ChEBI" id="CHEBI:58416"/>
        <label>1</label>
    </ligand>
</feature>
<keyword evidence="9" id="KW-0479">Metal-binding</keyword>
<feature type="binding site" evidence="16">
    <location>
        <position position="115"/>
    </location>
    <ligand>
        <name>chlorophyll a</name>
        <dbReference type="ChEBI" id="CHEBI:58416"/>
        <label>1</label>
    </ligand>
</feature>
<dbReference type="OrthoDB" id="423598at2759"/>
<evidence type="ECO:0000256" key="11">
    <source>
        <dbReference type="ARBA" id="ARBA00022842"/>
    </source>
</evidence>
<keyword evidence="6" id="KW-0597">Phosphoprotein</keyword>
<evidence type="ECO:0000256" key="1">
    <source>
        <dbReference type="ARBA" id="ARBA00004334"/>
    </source>
</evidence>
<evidence type="ECO:0000313" key="18">
    <source>
        <dbReference type="EMBL" id="KAA0036092.1"/>
    </source>
</evidence>
<feature type="binding site" evidence="16">
    <location>
        <position position="129"/>
    </location>
    <ligand>
        <name>chlorophyll a</name>
        <dbReference type="ChEBI" id="CHEBI:58416"/>
        <label>1</label>
    </ligand>
</feature>
<evidence type="ECO:0000313" key="21">
    <source>
        <dbReference type="Proteomes" id="UP000321947"/>
    </source>
</evidence>
<dbReference type="EMBL" id="SSTE01019870">
    <property type="protein sequence ID" value="KAA0036092.1"/>
    <property type="molecule type" value="Genomic_DNA"/>
</dbReference>
<comment type="function">
    <text evidence="17">The light-harvesting complex (LHC) functions as a light receptor, it captures and delivers excitation energy to photosystems with which it is closely associated.</text>
</comment>
<evidence type="ECO:0000256" key="7">
    <source>
        <dbReference type="ARBA" id="ARBA00022640"/>
    </source>
</evidence>
<comment type="subcellular location">
    <subcellularLocation>
        <location evidence="1 17">Plastid</location>
        <location evidence="1 17">Chloroplast thylakoid membrane</location>
    </subcellularLocation>
</comment>
<keyword evidence="7 17" id="KW-0934">Plastid</keyword>
<evidence type="ECO:0000256" key="5">
    <source>
        <dbReference type="ARBA" id="ARBA00022531"/>
    </source>
</evidence>
<dbReference type="SUPFAM" id="SSF103511">
    <property type="entry name" value="Chlorophyll a-b binding protein"/>
    <property type="match status" value="1"/>
</dbReference>
<evidence type="ECO:0000313" key="19">
    <source>
        <dbReference type="EMBL" id="TYJ98900.1"/>
    </source>
</evidence>
<evidence type="ECO:0000256" key="8">
    <source>
        <dbReference type="ARBA" id="ARBA00022692"/>
    </source>
</evidence>
<dbReference type="Pfam" id="PF00504">
    <property type="entry name" value="Chloroa_b-bind"/>
    <property type="match status" value="1"/>
</dbReference>
<evidence type="ECO:0000256" key="9">
    <source>
        <dbReference type="ARBA" id="ARBA00022723"/>
    </source>
</evidence>
<keyword evidence="15" id="KW-0472">Membrane</keyword>
<dbReference type="InterPro" id="IPR001344">
    <property type="entry name" value="Chloro_AB-bd_pln"/>
</dbReference>
<keyword evidence="4 17" id="KW-0150">Chloroplast</keyword>
<dbReference type="GO" id="GO:0009522">
    <property type="term" value="C:photosystem I"/>
    <property type="evidence" value="ECO:0007669"/>
    <property type="project" value="UniProtKB-KW"/>
</dbReference>
<feature type="binding site" evidence="16">
    <location>
        <position position="111"/>
    </location>
    <ligand>
        <name>chlorophyll a</name>
        <dbReference type="ChEBI" id="CHEBI:58416"/>
        <label>1</label>
    </ligand>
</feature>
<accession>A0A5D3BGH8</accession>
<gene>
    <name evidence="19" type="ORF">E5676_scaffold248G00970</name>
    <name evidence="18" type="ORF">E6C27_scaffold112G00880</name>
</gene>
<evidence type="ECO:0000313" key="20">
    <source>
        <dbReference type="Proteomes" id="UP000321393"/>
    </source>
</evidence>
<evidence type="ECO:0000256" key="10">
    <source>
        <dbReference type="ARBA" id="ARBA00022836"/>
    </source>
</evidence>
<dbReference type="Proteomes" id="UP000321947">
    <property type="component" value="Unassembled WGS sequence"/>
</dbReference>
<dbReference type="GO" id="GO:0009535">
    <property type="term" value="C:chloroplast thylakoid membrane"/>
    <property type="evidence" value="ECO:0007669"/>
    <property type="project" value="UniProtKB-SubCell"/>
</dbReference>
<reference evidence="20 21" key="1">
    <citation type="submission" date="2019-08" db="EMBL/GenBank/DDBJ databases">
        <title>Draft genome sequences of two oriental melons (Cucumis melo L. var makuwa).</title>
        <authorList>
            <person name="Kwon S.-Y."/>
        </authorList>
    </citation>
    <scope>NUCLEOTIDE SEQUENCE [LARGE SCALE GENOMIC DNA]</scope>
    <source>
        <strain evidence="21">cv. Chang Bougi</strain>
        <strain evidence="20">cv. SW 3</strain>
        <tissue evidence="19">Leaf</tissue>
    </source>
</reference>
<evidence type="ECO:0000256" key="12">
    <source>
        <dbReference type="ARBA" id="ARBA00022989"/>
    </source>
</evidence>
<keyword evidence="13 17" id="KW-0157">Chromophore</keyword>
<keyword evidence="12" id="KW-1133">Transmembrane helix</keyword>
<keyword evidence="3 16" id="KW-0148">Chlorophyll</keyword>
<evidence type="ECO:0000256" key="4">
    <source>
        <dbReference type="ARBA" id="ARBA00022528"/>
    </source>
</evidence>
<keyword evidence="5 17" id="KW-0602">Photosynthesis</keyword>
<keyword evidence="17" id="KW-0604">Photosystem II</keyword>
<dbReference type="PANTHER" id="PTHR21649">
    <property type="entry name" value="CHLOROPHYLL A/B BINDING PROTEIN"/>
    <property type="match status" value="1"/>
</dbReference>
<dbReference type="InterPro" id="IPR022796">
    <property type="entry name" value="Chloroa_b-bind"/>
</dbReference>
<feature type="binding site" evidence="16">
    <location>
        <position position="83"/>
    </location>
    <ligand>
        <name>chlorophyll a</name>
        <dbReference type="ChEBI" id="CHEBI:58416"/>
        <label>1</label>
    </ligand>
</feature>
<evidence type="ECO:0000256" key="3">
    <source>
        <dbReference type="ARBA" id="ARBA00022494"/>
    </source>
</evidence>
<evidence type="ECO:0000256" key="13">
    <source>
        <dbReference type="ARBA" id="ARBA00022991"/>
    </source>
</evidence>
<dbReference type="Gene3D" id="1.10.3460.10">
    <property type="entry name" value="Chlorophyll a/b binding protein domain"/>
    <property type="match status" value="2"/>
</dbReference>
<dbReference type="EMBL" id="SSTD01017768">
    <property type="protein sequence ID" value="TYJ98900.1"/>
    <property type="molecule type" value="Genomic_DNA"/>
</dbReference>
<comment type="similarity">
    <text evidence="2 17">Belongs to the light-harvesting chlorophyll a/b-binding (LHC) protein family.</text>
</comment>
<proteinExistence type="inferred from homology"/>
<keyword evidence="10 17" id="KW-0603">Photosystem I</keyword>
<dbReference type="STRING" id="1194695.A0A5D3BGH8"/>
<evidence type="ECO:0000256" key="2">
    <source>
        <dbReference type="ARBA" id="ARBA00007259"/>
    </source>
</evidence>
<keyword evidence="11" id="KW-0460">Magnesium</keyword>
<keyword evidence="14 17" id="KW-0793">Thylakoid</keyword>
<evidence type="ECO:0000256" key="6">
    <source>
        <dbReference type="ARBA" id="ARBA00022553"/>
    </source>
</evidence>
<dbReference type="AlphaFoldDB" id="A0A5D3BGH8"/>
<dbReference type="GO" id="GO:0016168">
    <property type="term" value="F:chlorophyll binding"/>
    <property type="evidence" value="ECO:0007669"/>
    <property type="project" value="UniProtKB-KW"/>
</dbReference>
<sequence length="159" mass="17399">MNTNLKCHAQNALLELTPKSEFLLPPFLLKKWQLSLPRLPAQSSGHVLQDRVEAKKGEWLPGLPSPTYDLDGSLPGDNGFDPLGLAEDPENLGGGIFNPLNFEPTLEAKEKEIANGRLAMLASLGLIVQHNVPGKGPFDNILQHISDPWHNTIVQTLRG</sequence>
<keyword evidence="8" id="KW-0812">Transmembrane</keyword>
<dbReference type="GO" id="GO:0009523">
    <property type="term" value="C:photosystem II"/>
    <property type="evidence" value="ECO:0007669"/>
    <property type="project" value="UniProtKB-KW"/>
</dbReference>
<dbReference type="GO" id="GO:0046872">
    <property type="term" value="F:metal ion binding"/>
    <property type="evidence" value="ECO:0007669"/>
    <property type="project" value="UniProtKB-KW"/>
</dbReference>
<dbReference type="Proteomes" id="UP000321393">
    <property type="component" value="Unassembled WGS sequence"/>
</dbReference>
<feature type="binding site" evidence="16">
    <location>
        <position position="144"/>
    </location>
    <ligand>
        <name>chlorophyll a</name>
        <dbReference type="ChEBI" id="CHEBI:58416"/>
        <label>1</label>
    </ligand>
</feature>
<dbReference type="GO" id="GO:0009765">
    <property type="term" value="P:photosynthesis, light harvesting"/>
    <property type="evidence" value="ECO:0007669"/>
    <property type="project" value="InterPro"/>
</dbReference>
<feature type="binding site" evidence="16">
    <location>
        <position position="117"/>
    </location>
    <ligand>
        <name>chlorophyll a</name>
        <dbReference type="ChEBI" id="CHEBI:58416"/>
        <label>1</label>
    </ligand>
</feature>
<evidence type="ECO:0000256" key="16">
    <source>
        <dbReference type="PIRSR" id="PIRSR601344-1"/>
    </source>
</evidence>
<protein>
    <recommendedName>
        <fullName evidence="17">Chlorophyll a-b binding protein, chloroplastic</fullName>
    </recommendedName>
</protein>